<dbReference type="PANTHER" id="PTHR38745:SF2">
    <property type="entry name" value="TYROSINE SPECIFIC PROTEIN PHOSPHATASES DOMAIN-CONTAINING PROTEIN"/>
    <property type="match status" value="1"/>
</dbReference>
<keyword evidence="1" id="KW-0732">Signal</keyword>
<reference evidence="3 4" key="1">
    <citation type="submission" date="2015-12" db="EMBL/GenBank/DDBJ databases">
        <title>Dictyostelia acquired genes for synthesis and detection of signals that induce cell-type specialization by lateral gene transfer from prokaryotes.</title>
        <authorList>
            <person name="Gloeckner G."/>
            <person name="Schaap P."/>
        </authorList>
    </citation>
    <scope>NUCLEOTIDE SEQUENCE [LARGE SCALE GENOMIC DNA]</scope>
    <source>
        <strain evidence="3 4">TK</strain>
    </source>
</reference>
<dbReference type="InterPro" id="IPR000387">
    <property type="entry name" value="Tyr_Pase_dom"/>
</dbReference>
<dbReference type="InterPro" id="IPR016130">
    <property type="entry name" value="Tyr_Pase_AS"/>
</dbReference>
<dbReference type="PROSITE" id="PS50056">
    <property type="entry name" value="TYR_PHOSPHATASE_2"/>
    <property type="match status" value="1"/>
</dbReference>
<evidence type="ECO:0000259" key="2">
    <source>
        <dbReference type="PROSITE" id="PS50056"/>
    </source>
</evidence>
<accession>A0A152A4T6</accession>
<evidence type="ECO:0000313" key="4">
    <source>
        <dbReference type="Proteomes" id="UP000076078"/>
    </source>
</evidence>
<comment type="caution">
    <text evidence="3">The sequence shown here is derived from an EMBL/GenBank/DDBJ whole genome shotgun (WGS) entry which is preliminary data.</text>
</comment>
<dbReference type="InterPro" id="IPR029021">
    <property type="entry name" value="Prot-tyrosine_phosphatase-like"/>
</dbReference>
<dbReference type="EMBL" id="LODT01000011">
    <property type="protein sequence ID" value="KYR01243.1"/>
    <property type="molecule type" value="Genomic_DNA"/>
</dbReference>
<feature type="chain" id="PRO_5007593628" description="Tyrosine specific protein phosphatases domain-containing protein" evidence="1">
    <location>
        <begin position="22"/>
        <end position="252"/>
    </location>
</feature>
<sequence>MLKIYVLLVLSILLCSSLVISSDIEQRKVHLVDMSTNPLPNGNTNYLFRGNEPKIGGENGTTVFAYSELVDYLQNASSQVGVTLPENFYIFDIKLITGPLPSEIPDIELEANFFAANPELGEFATNQTVGDIIDPNFLSQTEIAKMVKSIYTWQKDDLPERMRMIHNMLNYYENDLPVVIYIHCECGCDRTGEIFASYVMRFKGQSFQEAMDWDYQIAGRPIEWPSQWASLWYCWYLYYIEDMAIDCSFVKP</sequence>
<dbReference type="InParanoid" id="A0A152A4T6"/>
<dbReference type="Proteomes" id="UP000076078">
    <property type="component" value="Unassembled WGS sequence"/>
</dbReference>
<name>A0A152A4T6_TIELA</name>
<dbReference type="PANTHER" id="PTHR38745">
    <property type="entry name" value="PHOSPHATASE, PUTATIVE-RELATED"/>
    <property type="match status" value="1"/>
</dbReference>
<dbReference type="AlphaFoldDB" id="A0A152A4T6"/>
<evidence type="ECO:0000256" key="1">
    <source>
        <dbReference type="SAM" id="SignalP"/>
    </source>
</evidence>
<dbReference type="Gene3D" id="3.90.190.10">
    <property type="entry name" value="Protein tyrosine phosphatase superfamily"/>
    <property type="match status" value="1"/>
</dbReference>
<keyword evidence="4" id="KW-1185">Reference proteome</keyword>
<feature type="signal peptide" evidence="1">
    <location>
        <begin position="1"/>
        <end position="21"/>
    </location>
</feature>
<dbReference type="OrthoDB" id="193277at2759"/>
<feature type="domain" description="Tyrosine specific protein phosphatases" evidence="2">
    <location>
        <begin position="159"/>
        <end position="229"/>
    </location>
</feature>
<gene>
    <name evidence="3" type="ORF">DLAC_02361</name>
</gene>
<organism evidence="3 4">
    <name type="scientific">Tieghemostelium lacteum</name>
    <name type="common">Slime mold</name>
    <name type="synonym">Dictyostelium lacteum</name>
    <dbReference type="NCBI Taxonomy" id="361077"/>
    <lineage>
        <taxon>Eukaryota</taxon>
        <taxon>Amoebozoa</taxon>
        <taxon>Evosea</taxon>
        <taxon>Eumycetozoa</taxon>
        <taxon>Dictyostelia</taxon>
        <taxon>Dictyosteliales</taxon>
        <taxon>Raperosteliaceae</taxon>
        <taxon>Tieghemostelium</taxon>
    </lineage>
</organism>
<protein>
    <recommendedName>
        <fullName evidence="2">Tyrosine specific protein phosphatases domain-containing protein</fullName>
    </recommendedName>
</protein>
<dbReference type="OMA" id="KALEWDF"/>
<dbReference type="SUPFAM" id="SSF52799">
    <property type="entry name" value="(Phosphotyrosine protein) phosphatases II"/>
    <property type="match status" value="1"/>
</dbReference>
<dbReference type="PROSITE" id="PS00383">
    <property type="entry name" value="TYR_PHOSPHATASE_1"/>
    <property type="match status" value="1"/>
</dbReference>
<dbReference type="FunCoup" id="A0A152A4T6">
    <property type="interactions" value="1"/>
</dbReference>
<evidence type="ECO:0000313" key="3">
    <source>
        <dbReference type="EMBL" id="KYR01243.1"/>
    </source>
</evidence>
<proteinExistence type="predicted"/>